<keyword evidence="1" id="KW-0418">Kinase</keyword>
<dbReference type="Proteomes" id="UP000298196">
    <property type="component" value="Unassembled WGS sequence"/>
</dbReference>
<keyword evidence="1" id="KW-0808">Transferase</keyword>
<sequence>PAVGDVTALGAADLARLAVCYLQNLDEWQQKAVIEREFRPGIETTERNYRYSGWKKAVKRAMAWEEHDK</sequence>
<reference evidence="1 2" key="1">
    <citation type="submission" date="2018-03" db="EMBL/GenBank/DDBJ databases">
        <title>Non-Typhoidal Salmonella genome sequencing and assembly.</title>
        <authorList>
            <person name="Matchawe C."/>
        </authorList>
    </citation>
    <scope>NUCLEOTIDE SEQUENCE [LARGE SCALE GENOMIC DNA]</scope>
    <source>
        <strain evidence="1 2">22sa</strain>
    </source>
</reference>
<evidence type="ECO:0000313" key="2">
    <source>
        <dbReference type="Proteomes" id="UP000298196"/>
    </source>
</evidence>
<proteinExistence type="predicted"/>
<dbReference type="Gene3D" id="3.30.420.40">
    <property type="match status" value="1"/>
</dbReference>
<dbReference type="InterPro" id="IPR043129">
    <property type="entry name" value="ATPase_NBD"/>
</dbReference>
<keyword evidence="2" id="KW-1185">Reference proteome</keyword>
<organism evidence="1 2">
    <name type="scientific">Salmonella enterica subsp. enterica serovar Poona</name>
    <dbReference type="NCBI Taxonomy" id="436295"/>
    <lineage>
        <taxon>Bacteria</taxon>
        <taxon>Pseudomonadati</taxon>
        <taxon>Pseudomonadota</taxon>
        <taxon>Gammaproteobacteria</taxon>
        <taxon>Enterobacterales</taxon>
        <taxon>Enterobacteriaceae</taxon>
        <taxon>Salmonella</taxon>
    </lineage>
</organism>
<dbReference type="EMBL" id="PYKI01001237">
    <property type="protein sequence ID" value="TGD90933.1"/>
    <property type="molecule type" value="Genomic_DNA"/>
</dbReference>
<accession>A0A4Z0NDJ7</accession>
<dbReference type="GO" id="GO:0016301">
    <property type="term" value="F:kinase activity"/>
    <property type="evidence" value="ECO:0007669"/>
    <property type="project" value="UniProtKB-KW"/>
</dbReference>
<comment type="caution">
    <text evidence="1">The sequence shown here is derived from an EMBL/GenBank/DDBJ whole genome shotgun (WGS) entry which is preliminary data.</text>
</comment>
<evidence type="ECO:0000313" key="1">
    <source>
        <dbReference type="EMBL" id="TGD90933.1"/>
    </source>
</evidence>
<protein>
    <submittedName>
        <fullName evidence="1">Glycerol kinase</fullName>
    </submittedName>
</protein>
<dbReference type="AlphaFoldDB" id="A0A4Z0NDJ7"/>
<feature type="non-terminal residue" evidence="1">
    <location>
        <position position="1"/>
    </location>
</feature>
<dbReference type="SUPFAM" id="SSF53067">
    <property type="entry name" value="Actin-like ATPase domain"/>
    <property type="match status" value="1"/>
</dbReference>
<name>A0A4Z0NDJ7_SALET</name>
<gene>
    <name evidence="1" type="ORF">C9F07_11550</name>
</gene>